<name>A0ABU5F7H3_9BACT</name>
<evidence type="ECO:0000256" key="6">
    <source>
        <dbReference type="SAM" id="MobiDB-lite"/>
    </source>
</evidence>
<keyword evidence="10" id="KW-1185">Reference proteome</keyword>
<dbReference type="SUPFAM" id="SSF88946">
    <property type="entry name" value="Sigma2 domain of RNA polymerase sigma factors"/>
    <property type="match status" value="1"/>
</dbReference>
<protein>
    <submittedName>
        <fullName evidence="9">Sigma-70 family RNA polymerase sigma factor</fullName>
    </submittedName>
</protein>
<dbReference type="InterPro" id="IPR013324">
    <property type="entry name" value="RNA_pol_sigma_r3/r4-like"/>
</dbReference>
<organism evidence="9 10">
    <name type="scientific">Gemmata algarum</name>
    <dbReference type="NCBI Taxonomy" id="2975278"/>
    <lineage>
        <taxon>Bacteria</taxon>
        <taxon>Pseudomonadati</taxon>
        <taxon>Planctomycetota</taxon>
        <taxon>Planctomycetia</taxon>
        <taxon>Gemmatales</taxon>
        <taxon>Gemmataceae</taxon>
        <taxon>Gemmata</taxon>
    </lineage>
</organism>
<dbReference type="Proteomes" id="UP001272242">
    <property type="component" value="Unassembled WGS sequence"/>
</dbReference>
<feature type="region of interest" description="Disordered" evidence="6">
    <location>
        <begin position="276"/>
        <end position="296"/>
    </location>
</feature>
<evidence type="ECO:0000256" key="3">
    <source>
        <dbReference type="ARBA" id="ARBA00023082"/>
    </source>
</evidence>
<keyword evidence="3" id="KW-0731">Sigma factor</keyword>
<feature type="region of interest" description="Disordered" evidence="6">
    <location>
        <begin position="379"/>
        <end position="401"/>
    </location>
</feature>
<dbReference type="PANTHER" id="PTHR43133">
    <property type="entry name" value="RNA POLYMERASE ECF-TYPE SIGMA FACTO"/>
    <property type="match status" value="1"/>
</dbReference>
<dbReference type="InterPro" id="IPR036388">
    <property type="entry name" value="WH-like_DNA-bd_sf"/>
</dbReference>
<accession>A0ABU5F7H3</accession>
<keyword evidence="2" id="KW-0805">Transcription regulation</keyword>
<keyword evidence="5" id="KW-0804">Transcription</keyword>
<feature type="region of interest" description="Disordered" evidence="6">
    <location>
        <begin position="498"/>
        <end position="518"/>
    </location>
</feature>
<keyword evidence="4" id="KW-0238">DNA-binding</keyword>
<feature type="domain" description="RNA polymerase sigma-70 region 2" evidence="7">
    <location>
        <begin position="37"/>
        <end position="105"/>
    </location>
</feature>
<proteinExistence type="inferred from homology"/>
<evidence type="ECO:0000256" key="1">
    <source>
        <dbReference type="ARBA" id="ARBA00010641"/>
    </source>
</evidence>
<evidence type="ECO:0000259" key="7">
    <source>
        <dbReference type="Pfam" id="PF04542"/>
    </source>
</evidence>
<dbReference type="NCBIfam" id="TIGR02937">
    <property type="entry name" value="sigma70-ECF"/>
    <property type="match status" value="1"/>
</dbReference>
<dbReference type="Pfam" id="PF04542">
    <property type="entry name" value="Sigma70_r2"/>
    <property type="match status" value="1"/>
</dbReference>
<dbReference type="CDD" id="cd06171">
    <property type="entry name" value="Sigma70_r4"/>
    <property type="match status" value="1"/>
</dbReference>
<dbReference type="Pfam" id="PF08281">
    <property type="entry name" value="Sigma70_r4_2"/>
    <property type="match status" value="1"/>
</dbReference>
<dbReference type="Gene3D" id="1.10.1740.10">
    <property type="match status" value="1"/>
</dbReference>
<comment type="similarity">
    <text evidence="1">Belongs to the sigma-70 factor family. ECF subfamily.</text>
</comment>
<evidence type="ECO:0000313" key="10">
    <source>
        <dbReference type="Proteomes" id="UP001272242"/>
    </source>
</evidence>
<dbReference type="InterPro" id="IPR014284">
    <property type="entry name" value="RNA_pol_sigma-70_dom"/>
</dbReference>
<dbReference type="InterPro" id="IPR039425">
    <property type="entry name" value="RNA_pol_sigma-70-like"/>
</dbReference>
<dbReference type="Gene3D" id="1.10.10.10">
    <property type="entry name" value="Winged helix-like DNA-binding domain superfamily/Winged helix DNA-binding domain"/>
    <property type="match status" value="1"/>
</dbReference>
<evidence type="ECO:0000256" key="4">
    <source>
        <dbReference type="ARBA" id="ARBA00023125"/>
    </source>
</evidence>
<feature type="region of interest" description="Disordered" evidence="6">
    <location>
        <begin position="658"/>
        <end position="702"/>
    </location>
</feature>
<dbReference type="SUPFAM" id="SSF88659">
    <property type="entry name" value="Sigma3 and sigma4 domains of RNA polymerase sigma factors"/>
    <property type="match status" value="1"/>
</dbReference>
<reference evidence="10" key="1">
    <citation type="journal article" date="2023" name="Mar. Drugs">
        <title>Gemmata algarum, a Novel Planctomycete Isolated from an Algal Mat, Displays Antimicrobial Activity.</title>
        <authorList>
            <person name="Kumar G."/>
            <person name="Kallscheuer N."/>
            <person name="Kashif M."/>
            <person name="Ahamad S."/>
            <person name="Jagadeeshwari U."/>
            <person name="Pannikurungottu S."/>
            <person name="Haufschild T."/>
            <person name="Kabuu M."/>
            <person name="Sasikala C."/>
            <person name="Jogler C."/>
            <person name="Ramana C."/>
        </authorList>
    </citation>
    <scope>NUCLEOTIDE SEQUENCE [LARGE SCALE GENOMIC DNA]</scope>
    <source>
        <strain evidence="10">JC673</strain>
    </source>
</reference>
<dbReference type="PANTHER" id="PTHR43133:SF8">
    <property type="entry name" value="RNA POLYMERASE SIGMA FACTOR HI_1459-RELATED"/>
    <property type="match status" value="1"/>
</dbReference>
<evidence type="ECO:0000256" key="5">
    <source>
        <dbReference type="ARBA" id="ARBA00023163"/>
    </source>
</evidence>
<dbReference type="InterPro" id="IPR007627">
    <property type="entry name" value="RNA_pol_sigma70_r2"/>
</dbReference>
<dbReference type="InterPro" id="IPR013325">
    <property type="entry name" value="RNA_pol_sigma_r2"/>
</dbReference>
<evidence type="ECO:0000313" key="9">
    <source>
        <dbReference type="EMBL" id="MDY3563281.1"/>
    </source>
</evidence>
<dbReference type="InterPro" id="IPR013249">
    <property type="entry name" value="RNA_pol_sigma70_r4_t2"/>
</dbReference>
<evidence type="ECO:0000256" key="2">
    <source>
        <dbReference type="ARBA" id="ARBA00023015"/>
    </source>
</evidence>
<dbReference type="EMBL" id="JAXBLV010000233">
    <property type="protein sequence ID" value="MDY3563281.1"/>
    <property type="molecule type" value="Genomic_DNA"/>
</dbReference>
<sequence length="748" mass="81520">MRTVAALCRELLPDRRSDGELLAAFTSERNEPAFQELVRRHGPLVWNTCRRLLPHTADAEDAFQAVFLVLASQGRKLAARETVGPWLYRVAVLTSRNLRRKNARRLARQRELPETASAGAPDSDLRADIDGALLALPERDREPIILCHLQGFTRQEAAARLGCPEGTLSARLNRGLAKLRVRLRAFDPVQALAVPAVAVPAALATNTVHAAVASGAAVAAVTPVVSSLVQGVLHMFWVQKATAASFAMCAVFVVGVGVGLGTRPVQTGVVAQDGTGAGAAAKPAKNAPPPGAENPTDEITALERKIQAIEQQQKSRRHAYELTIQKLKEAKQSGESLAYDSKDVQAVLQLSREIEDIDRELHKSGGLKDKWRQLKWDLARKENDGPPEQGADRQAPRTRNMDDEAQAIADIIREEMVQLRLKDLKLKESTLKRSIDIKREILQGIQQQPSKSTDKAAAAAEKLAQAKPLVQELQEAIFSLQQTQEEIANAEAELKAQPKLTKAKEQKPAPAAEIDAPRSKADDLRAQLARLEAEKALVLKQAELAKLQLDTTEEQLRRLKEAIAQADRAANRKRDGGSYLELTVGGTDNTFVIREVRTEVKGQATAPLGPITTSDPAALALLLARAKNDPSGPKSVEIKVTDKANRESERAAREACKGFENIRVTGPTGAQVPTKPPVPDDQRKPVPRQPVKPAPGATNKANIDELIKGLKLKGTELDKLDKLNKAELDTLRKRIEEELKTKPAPTKP</sequence>
<feature type="domain" description="RNA polymerase sigma factor 70 region 4 type 2" evidence="8">
    <location>
        <begin position="128"/>
        <end position="179"/>
    </location>
</feature>
<dbReference type="RefSeq" id="WP_320689508.1">
    <property type="nucleotide sequence ID" value="NZ_JAXBLV010000233.1"/>
</dbReference>
<feature type="compositionally biased region" description="Basic and acidic residues" evidence="6">
    <location>
        <begin position="498"/>
        <end position="507"/>
    </location>
</feature>
<gene>
    <name evidence="9" type="ORF">R5W23_004781</name>
</gene>
<comment type="caution">
    <text evidence="9">The sequence shown here is derived from an EMBL/GenBank/DDBJ whole genome shotgun (WGS) entry which is preliminary data.</text>
</comment>
<evidence type="ECO:0000259" key="8">
    <source>
        <dbReference type="Pfam" id="PF08281"/>
    </source>
</evidence>